<dbReference type="Proteomes" id="UP000094147">
    <property type="component" value="Chromosome"/>
</dbReference>
<evidence type="ECO:0008006" key="3">
    <source>
        <dbReference type="Google" id="ProtNLM"/>
    </source>
</evidence>
<dbReference type="KEGG" id="ksd:KS2013_790"/>
<dbReference type="Pfam" id="PF14072">
    <property type="entry name" value="DndB"/>
    <property type="match status" value="1"/>
</dbReference>
<dbReference type="OrthoDB" id="494153at2"/>
<dbReference type="InterPro" id="IPR017642">
    <property type="entry name" value="DNA_S_mod_DndB"/>
</dbReference>
<keyword evidence="2" id="KW-1185">Reference proteome</keyword>
<protein>
    <recommendedName>
        <fullName evidence="3">DGQHR domain protein</fullName>
    </recommendedName>
</protein>
<accession>A0A1B3B9N6</accession>
<sequence length="626" mass="72253">MKPFNPTIQRDLTNPITYLKGEYSLHKYTIPYFSVVLPMSFIAEQFTLIDEIPNSERIEWTLQELFQRDIAWERVDEGLVKYLQNESIQQFFNSLTVALLPKKGHGLADKYDESEHIASLGNEFEEPVQVGGCSVQAFEGSNGLAGKILWDKKEIAPIAVDGQHRLAAIKQLVKKIHPDKLAKTFVPVILIIPHKNLNYTSPVKDTESVFSSLRKIFIDLNQNAKPVSRARNILLNDSDIVSICTRSLIGSKLTTSKEDNKVHLGLVDWVSEKNKFETGPFITTLLILSDIVSNILKINNLKEPQMEYDPKIKNWVKNIFKADAELTEDIMEQVRYCYNQEIPLTFKPEQLIQLRDSFEKLWSPWIHKLFTELSPYKELTSYVEEHQLHSPELVNLYIERHINEGERAIRRANDIKDSIKQVNPNWNIKEGFERHIQHIDDDIKLNNWFFKVVFQKALFNSFINMKDQSLSFGIENDSLDKDFHEYTELWISAINKLVESDLHMTDSSISGVSGLFWSGISLNAEKRIEYTKVGSSRIESWLNAWVAMYYLSDAEEGIPTLAQLRNNETLASDIIVNCLFENKKVKKGFEILVAARNDNFTTEQIEDKTKKEINSRYNALRKLLST</sequence>
<proteinExistence type="predicted"/>
<organism evidence="1 2">
    <name type="scientific">Kangiella sediminilitoris</name>
    <dbReference type="NCBI Taxonomy" id="1144748"/>
    <lineage>
        <taxon>Bacteria</taxon>
        <taxon>Pseudomonadati</taxon>
        <taxon>Pseudomonadota</taxon>
        <taxon>Gammaproteobacteria</taxon>
        <taxon>Kangiellales</taxon>
        <taxon>Kangiellaceae</taxon>
        <taxon>Kangiella</taxon>
    </lineage>
</organism>
<gene>
    <name evidence="1" type="ORF">KS2013_790</name>
</gene>
<dbReference type="RefSeq" id="WP_068990058.1">
    <property type="nucleotide sequence ID" value="NZ_CP012418.1"/>
</dbReference>
<evidence type="ECO:0000313" key="2">
    <source>
        <dbReference type="Proteomes" id="UP000094147"/>
    </source>
</evidence>
<dbReference type="EMBL" id="CP012418">
    <property type="protein sequence ID" value="AOE49514.1"/>
    <property type="molecule type" value="Genomic_DNA"/>
</dbReference>
<reference evidence="2" key="1">
    <citation type="submission" date="2015-08" db="EMBL/GenBank/DDBJ databases">
        <authorList>
            <person name="Kim K.M."/>
        </authorList>
    </citation>
    <scope>NUCLEOTIDE SEQUENCE [LARGE SCALE GENOMIC DNA]</scope>
    <source>
        <strain evidence="2">KCTC 23892</strain>
    </source>
</reference>
<dbReference type="AlphaFoldDB" id="A0A1B3B9N6"/>
<dbReference type="STRING" id="1144748.KS2013_790"/>
<evidence type="ECO:0000313" key="1">
    <source>
        <dbReference type="EMBL" id="AOE49514.1"/>
    </source>
</evidence>
<name>A0A1B3B9N6_9GAMM</name>